<evidence type="ECO:0000259" key="3">
    <source>
        <dbReference type="Pfam" id="PF01464"/>
    </source>
</evidence>
<name>A0A1I5C3I1_9ACTN</name>
<evidence type="ECO:0000256" key="2">
    <source>
        <dbReference type="SAM" id="Phobius"/>
    </source>
</evidence>
<evidence type="ECO:0000313" key="5">
    <source>
        <dbReference type="Proteomes" id="UP000183642"/>
    </source>
</evidence>
<dbReference type="InterPro" id="IPR006311">
    <property type="entry name" value="TAT_signal"/>
</dbReference>
<dbReference type="InterPro" id="IPR009148">
    <property type="entry name" value="PcsB-like"/>
</dbReference>
<dbReference type="Pfam" id="PF01464">
    <property type="entry name" value="SLT"/>
    <property type="match status" value="1"/>
</dbReference>
<accession>A0A1I5C3I1</accession>
<evidence type="ECO:0000256" key="1">
    <source>
        <dbReference type="SAM" id="MobiDB-lite"/>
    </source>
</evidence>
<dbReference type="SUPFAM" id="SSF53955">
    <property type="entry name" value="Lysozyme-like"/>
    <property type="match status" value="1"/>
</dbReference>
<keyword evidence="2" id="KW-1133">Transmembrane helix</keyword>
<dbReference type="PROSITE" id="PS51318">
    <property type="entry name" value="TAT"/>
    <property type="match status" value="1"/>
</dbReference>
<feature type="region of interest" description="Disordered" evidence="1">
    <location>
        <begin position="197"/>
        <end position="226"/>
    </location>
</feature>
<dbReference type="Gene3D" id="1.10.530.10">
    <property type="match status" value="1"/>
</dbReference>
<feature type="domain" description="Transglycosylase SLT" evidence="3">
    <location>
        <begin position="251"/>
        <end position="310"/>
    </location>
</feature>
<keyword evidence="2" id="KW-0812">Transmembrane</keyword>
<dbReference type="PRINTS" id="PR01852">
    <property type="entry name" value="SIBAPROTEIN"/>
</dbReference>
<keyword evidence="2" id="KW-0472">Membrane</keyword>
<keyword evidence="5" id="KW-1185">Reference proteome</keyword>
<feature type="region of interest" description="Disordered" evidence="1">
    <location>
        <begin position="130"/>
        <end position="172"/>
    </location>
</feature>
<feature type="compositionally biased region" description="Low complexity" evidence="1">
    <location>
        <begin position="35"/>
        <end position="47"/>
    </location>
</feature>
<dbReference type="Proteomes" id="UP000183642">
    <property type="component" value="Unassembled WGS sequence"/>
</dbReference>
<feature type="transmembrane region" description="Helical" evidence="2">
    <location>
        <begin position="64"/>
        <end position="81"/>
    </location>
</feature>
<reference evidence="5" key="1">
    <citation type="submission" date="2016-10" db="EMBL/GenBank/DDBJ databases">
        <authorList>
            <person name="Varghese N."/>
            <person name="Submissions S."/>
        </authorList>
    </citation>
    <scope>NUCLEOTIDE SEQUENCE [LARGE SCALE GENOMIC DNA]</scope>
    <source>
        <strain evidence="5">DSM 43161</strain>
    </source>
</reference>
<dbReference type="AlphaFoldDB" id="A0A1I5C3I1"/>
<proteinExistence type="predicted"/>
<feature type="compositionally biased region" description="Basic residues" evidence="1">
    <location>
        <begin position="1"/>
        <end position="13"/>
    </location>
</feature>
<feature type="region of interest" description="Disordered" evidence="1">
    <location>
        <begin position="1"/>
        <end position="51"/>
    </location>
</feature>
<organism evidence="4 5">
    <name type="scientific">Geodermatophilus obscurus</name>
    <dbReference type="NCBI Taxonomy" id="1861"/>
    <lineage>
        <taxon>Bacteria</taxon>
        <taxon>Bacillati</taxon>
        <taxon>Actinomycetota</taxon>
        <taxon>Actinomycetes</taxon>
        <taxon>Geodermatophilales</taxon>
        <taxon>Geodermatophilaceae</taxon>
        <taxon>Geodermatophilus</taxon>
    </lineage>
</organism>
<dbReference type="EMBL" id="FOWE01000001">
    <property type="protein sequence ID" value="SFN81487.1"/>
    <property type="molecule type" value="Genomic_DNA"/>
</dbReference>
<evidence type="ECO:0000313" key="4">
    <source>
        <dbReference type="EMBL" id="SFN81487.1"/>
    </source>
</evidence>
<dbReference type="InterPro" id="IPR008258">
    <property type="entry name" value="Transglycosylase_SLT_dom_1"/>
</dbReference>
<dbReference type="InterPro" id="IPR023346">
    <property type="entry name" value="Lysozyme-like_dom_sf"/>
</dbReference>
<gene>
    <name evidence="4" type="ORF">SAMN05660359_00068</name>
</gene>
<sequence length="324" mass="33142">MDRTTRRPRRTVRAHSPSEHPTPMPSRSRTAAADATPTVEVPETPAPGRVRARRGSALLGSRRPALLLGAAAAGALVVGVLNTGSPAASAGTDTVTASMSVAEQLGIPQQPADAVPVVEDADLAPLQDLAASRSQRDAQEATAAQAQAAADQAERDRLAAEEAARRAAEEEAARAAAEAQAAAEARAAAEAQAAAEAAAAAEVPEEAPAPAPASGGSASGSSSAAAPASRGSFKDYAMAKVGSAEQFSCLEKLWGKESGWNPDAQNPTSTAYGIPQFLDSTWASTGIAKTSDGYRQIDAGLIYIEERYGSPCEAWAHSQATGWY</sequence>
<feature type="compositionally biased region" description="Basic and acidic residues" evidence="1">
    <location>
        <begin position="152"/>
        <end position="172"/>
    </location>
</feature>
<protein>
    <recommendedName>
        <fullName evidence="3">Transglycosylase SLT domain-containing protein</fullName>
    </recommendedName>
</protein>
<feature type="compositionally biased region" description="Low complexity" evidence="1">
    <location>
        <begin position="140"/>
        <end position="151"/>
    </location>
</feature>